<feature type="domain" description="EH" evidence="4">
    <location>
        <begin position="280"/>
        <end position="369"/>
    </location>
</feature>
<dbReference type="Pfam" id="PF12763">
    <property type="entry name" value="EH"/>
    <property type="match status" value="3"/>
</dbReference>
<evidence type="ECO:0000313" key="6">
    <source>
        <dbReference type="EMBL" id="RXW14109.1"/>
    </source>
</evidence>
<sequence length="814" mass="91121">MAIPATEEENAFADEILRQAHCNQTGLLTADAAVEVFNRSGLSRYELRDIWGLADGDSNGVLTRDELLVALRVMGWVQSGKSFVESLVDKPGPLPTIQGIIVPKPPATRASSPASSASTSYQAFHVLPADVRKFHDDFVEAGPSRDGYLDGDIVRRIYMKSDLSYSELSSIWNLVDTAQRERLTFPEFAMGMHLIDALKSCRLSSVPTSLPPVLFEQFENFEPPVPTEQSRSPFMSPKEDASSSSSRSTAPSKSPAVPPRPPPPIKPRSLSKPWTITPTLKTEYDAEFALLDVEGTGLVPEEDALRFLRKYHLPVEELAHIWDLAAIRNDEYLNSDEFAVAMYLVQERLAGKDIPFQLPKFLIPPSLRAFTSPVISPSTPSFQPTSPKGKAPEPGPGINGSEGLKQHRISRSTTSYFNESPTTELPGPPIPSRLNRSSSSSVSLTFLTENPIAYKQLKKRRTSTGASSSSPTSTPIIEDDDPLEDLRTETKTLRRQVDTLLEQLSSQNEYRISNEQLRRENGELKAKIAELETSMASVLTQMQSNDNALSEALTREIERLTGRVAELEQTETQLQQTVGILEVAKRDNGLLTNQIRDLRNAEATYKTDAEAAQNAMDDLEREKEDLKARLSDMMKVMSQPDNASSSRELRVLLQDVTKENQTLKKRVREMERSMEQMLLSSRDTTRKEELKRENRELKMQIQDLEQVTAQLQSTHEDSHLQQVLVMMTRENEGMKVRIRELQAGPAQVRSEYEAKIVEMQRKIDALSGENEHLKAQMRTMSTSRSGGQARHAEEDMSVPPPAYDDNEFIPADIR</sequence>
<protein>
    <submittedName>
        <fullName evidence="6">Uncharacterized protein</fullName>
    </submittedName>
</protein>
<keyword evidence="1" id="KW-0106">Calcium</keyword>
<feature type="domain" description="EF-hand" evidence="5">
    <location>
        <begin position="46"/>
        <end position="77"/>
    </location>
</feature>
<dbReference type="GO" id="GO:0005737">
    <property type="term" value="C:cytoplasm"/>
    <property type="evidence" value="ECO:0007669"/>
    <property type="project" value="TreeGrafter"/>
</dbReference>
<feature type="compositionally biased region" description="Low complexity" evidence="3">
    <location>
        <begin position="432"/>
        <end position="441"/>
    </location>
</feature>
<keyword evidence="2" id="KW-0175">Coiled coil</keyword>
<evidence type="ECO:0000256" key="2">
    <source>
        <dbReference type="SAM" id="Coils"/>
    </source>
</evidence>
<dbReference type="GO" id="GO:0005886">
    <property type="term" value="C:plasma membrane"/>
    <property type="evidence" value="ECO:0007669"/>
    <property type="project" value="TreeGrafter"/>
</dbReference>
<feature type="compositionally biased region" description="Pro residues" evidence="3">
    <location>
        <begin position="256"/>
        <end position="266"/>
    </location>
</feature>
<accession>A0A4Q2D4T9</accession>
<feature type="region of interest" description="Disordered" evidence="3">
    <location>
        <begin position="374"/>
        <end position="441"/>
    </location>
</feature>
<dbReference type="EMBL" id="SDEE01000763">
    <property type="protein sequence ID" value="RXW14109.1"/>
    <property type="molecule type" value="Genomic_DNA"/>
</dbReference>
<feature type="domain" description="EH" evidence="4">
    <location>
        <begin position="130"/>
        <end position="221"/>
    </location>
</feature>
<dbReference type="SUPFAM" id="SSF47473">
    <property type="entry name" value="EF-hand"/>
    <property type="match status" value="3"/>
</dbReference>
<dbReference type="Gene3D" id="1.10.238.10">
    <property type="entry name" value="EF-hand"/>
    <property type="match status" value="3"/>
</dbReference>
<dbReference type="GO" id="GO:0006897">
    <property type="term" value="P:endocytosis"/>
    <property type="evidence" value="ECO:0007669"/>
    <property type="project" value="TreeGrafter"/>
</dbReference>
<dbReference type="SMART" id="SM00027">
    <property type="entry name" value="EH"/>
    <property type="match status" value="3"/>
</dbReference>
<dbReference type="InterPro" id="IPR018247">
    <property type="entry name" value="EF_Hand_1_Ca_BS"/>
</dbReference>
<feature type="compositionally biased region" description="Low complexity" evidence="3">
    <location>
        <begin position="376"/>
        <end position="387"/>
    </location>
</feature>
<proteinExistence type="predicted"/>
<dbReference type="SMART" id="SM00054">
    <property type="entry name" value="EFh"/>
    <property type="match status" value="4"/>
</dbReference>
<evidence type="ECO:0000259" key="4">
    <source>
        <dbReference type="PROSITE" id="PS50031"/>
    </source>
</evidence>
<feature type="compositionally biased region" description="Low complexity" evidence="3">
    <location>
        <begin position="463"/>
        <end position="474"/>
    </location>
</feature>
<dbReference type="STRING" id="2316362.A0A4Q2D4T9"/>
<dbReference type="InterPro" id="IPR011992">
    <property type="entry name" value="EF-hand-dom_pair"/>
</dbReference>
<dbReference type="PROSITE" id="PS50222">
    <property type="entry name" value="EF_HAND_2"/>
    <property type="match status" value="1"/>
</dbReference>
<dbReference type="Proteomes" id="UP000290288">
    <property type="component" value="Unassembled WGS sequence"/>
</dbReference>
<reference evidence="6 7" key="1">
    <citation type="submission" date="2019-01" db="EMBL/GenBank/DDBJ databases">
        <title>Draft genome sequence of Psathyrella aberdarensis IHI B618.</title>
        <authorList>
            <person name="Buettner E."/>
            <person name="Kellner H."/>
        </authorList>
    </citation>
    <scope>NUCLEOTIDE SEQUENCE [LARGE SCALE GENOMIC DNA]</scope>
    <source>
        <strain evidence="6 7">IHI B618</strain>
    </source>
</reference>
<feature type="region of interest" description="Disordered" evidence="3">
    <location>
        <begin position="224"/>
        <end position="273"/>
    </location>
</feature>
<dbReference type="GO" id="GO:0016197">
    <property type="term" value="P:endosomal transport"/>
    <property type="evidence" value="ECO:0007669"/>
    <property type="project" value="TreeGrafter"/>
</dbReference>
<feature type="region of interest" description="Disordered" evidence="3">
    <location>
        <begin position="457"/>
        <end position="484"/>
    </location>
</feature>
<feature type="compositionally biased region" description="Low complexity" evidence="3">
    <location>
        <begin position="242"/>
        <end position="255"/>
    </location>
</feature>
<dbReference type="AlphaFoldDB" id="A0A4Q2D4T9"/>
<gene>
    <name evidence="6" type="ORF">EST38_g11743</name>
</gene>
<feature type="coiled-coil region" evidence="2">
    <location>
        <begin position="749"/>
        <end position="776"/>
    </location>
</feature>
<keyword evidence="7" id="KW-1185">Reference proteome</keyword>
<organism evidence="6 7">
    <name type="scientific">Candolleomyces aberdarensis</name>
    <dbReference type="NCBI Taxonomy" id="2316362"/>
    <lineage>
        <taxon>Eukaryota</taxon>
        <taxon>Fungi</taxon>
        <taxon>Dikarya</taxon>
        <taxon>Basidiomycota</taxon>
        <taxon>Agaricomycotina</taxon>
        <taxon>Agaricomycetes</taxon>
        <taxon>Agaricomycetidae</taxon>
        <taxon>Agaricales</taxon>
        <taxon>Agaricineae</taxon>
        <taxon>Psathyrellaceae</taxon>
        <taxon>Candolleomyces</taxon>
    </lineage>
</organism>
<feature type="domain" description="EH" evidence="4">
    <location>
        <begin position="9"/>
        <end position="96"/>
    </location>
</feature>
<evidence type="ECO:0000313" key="7">
    <source>
        <dbReference type="Proteomes" id="UP000290288"/>
    </source>
</evidence>
<evidence type="ECO:0000259" key="5">
    <source>
        <dbReference type="PROSITE" id="PS50222"/>
    </source>
</evidence>
<feature type="compositionally biased region" description="Polar residues" evidence="3">
    <location>
        <begin position="411"/>
        <end position="423"/>
    </location>
</feature>
<evidence type="ECO:0000256" key="1">
    <source>
        <dbReference type="ARBA" id="ARBA00022837"/>
    </source>
</evidence>
<dbReference type="PROSITE" id="PS00018">
    <property type="entry name" value="EF_HAND_1"/>
    <property type="match status" value="1"/>
</dbReference>
<feature type="region of interest" description="Disordered" evidence="3">
    <location>
        <begin position="780"/>
        <end position="814"/>
    </location>
</feature>
<dbReference type="GO" id="GO:0005509">
    <property type="term" value="F:calcium ion binding"/>
    <property type="evidence" value="ECO:0007669"/>
    <property type="project" value="InterPro"/>
</dbReference>
<dbReference type="InterPro" id="IPR000261">
    <property type="entry name" value="EH_dom"/>
</dbReference>
<dbReference type="OrthoDB" id="524326at2759"/>
<evidence type="ECO:0000256" key="3">
    <source>
        <dbReference type="SAM" id="MobiDB-lite"/>
    </source>
</evidence>
<name>A0A4Q2D4T9_9AGAR</name>
<dbReference type="CDD" id="cd00052">
    <property type="entry name" value="EH"/>
    <property type="match status" value="2"/>
</dbReference>
<dbReference type="PROSITE" id="PS50031">
    <property type="entry name" value="EH"/>
    <property type="match status" value="3"/>
</dbReference>
<dbReference type="InterPro" id="IPR002048">
    <property type="entry name" value="EF_hand_dom"/>
</dbReference>
<comment type="caution">
    <text evidence="6">The sequence shown here is derived from an EMBL/GenBank/DDBJ whole genome shotgun (WGS) entry which is preliminary data.</text>
</comment>
<dbReference type="PANTHER" id="PTHR11216">
    <property type="entry name" value="EH DOMAIN"/>
    <property type="match status" value="1"/>
</dbReference>